<dbReference type="GO" id="GO:0005524">
    <property type="term" value="F:ATP binding"/>
    <property type="evidence" value="ECO:0007669"/>
    <property type="project" value="UniProtKB-KW"/>
</dbReference>
<dbReference type="Pfam" id="PF13538">
    <property type="entry name" value="UvrD_C_2"/>
    <property type="match status" value="1"/>
</dbReference>
<dbReference type="InterPro" id="IPR029493">
    <property type="entry name" value="RecD2-like_HHH"/>
</dbReference>
<evidence type="ECO:0000313" key="4">
    <source>
        <dbReference type="EMBL" id="KKN77510.1"/>
    </source>
</evidence>
<dbReference type="AlphaFoldDB" id="A0A0F9T8G2"/>
<dbReference type="InterPro" id="IPR027785">
    <property type="entry name" value="UvrD-like_helicase_C"/>
</dbReference>
<proteinExistence type="predicted"/>
<dbReference type="Pfam" id="PF13245">
    <property type="entry name" value="AAA_19"/>
    <property type="match status" value="1"/>
</dbReference>
<dbReference type="CDD" id="cd18809">
    <property type="entry name" value="SF1_C_RecD"/>
    <property type="match status" value="1"/>
</dbReference>
<dbReference type="SUPFAM" id="SSF52540">
    <property type="entry name" value="P-loop containing nucleoside triphosphate hydrolases"/>
    <property type="match status" value="1"/>
</dbReference>
<gene>
    <name evidence="4" type="ORF">LCGC14_0359250</name>
</gene>
<dbReference type="PANTHER" id="PTHR43788">
    <property type="entry name" value="DNA2/NAM7 HELICASE FAMILY MEMBER"/>
    <property type="match status" value="1"/>
</dbReference>
<dbReference type="Pfam" id="PF14490">
    <property type="entry name" value="HHH_RecD2"/>
    <property type="match status" value="1"/>
</dbReference>
<name>A0A0F9T8G2_9ZZZZ</name>
<dbReference type="Gene3D" id="2.30.30.940">
    <property type="match status" value="1"/>
</dbReference>
<dbReference type="SMART" id="SM00382">
    <property type="entry name" value="AAA"/>
    <property type="match status" value="1"/>
</dbReference>
<accession>A0A0F9T8G2</accession>
<dbReference type="InterPro" id="IPR050534">
    <property type="entry name" value="Coronavir_polyprotein_1ab"/>
</dbReference>
<reference evidence="4" key="1">
    <citation type="journal article" date="2015" name="Nature">
        <title>Complex archaea that bridge the gap between prokaryotes and eukaryotes.</title>
        <authorList>
            <person name="Spang A."/>
            <person name="Saw J.H."/>
            <person name="Jorgensen S.L."/>
            <person name="Zaremba-Niedzwiedzka K."/>
            <person name="Martijn J."/>
            <person name="Lind A.E."/>
            <person name="van Eijk R."/>
            <person name="Schleper C."/>
            <person name="Guy L."/>
            <person name="Ettema T.J."/>
        </authorList>
    </citation>
    <scope>NUCLEOTIDE SEQUENCE</scope>
</reference>
<dbReference type="InterPro" id="IPR027417">
    <property type="entry name" value="P-loop_NTPase"/>
</dbReference>
<keyword evidence="1" id="KW-0547">Nucleotide-binding</keyword>
<dbReference type="GO" id="GO:0003678">
    <property type="term" value="F:DNA helicase activity"/>
    <property type="evidence" value="ECO:0007669"/>
    <property type="project" value="UniProtKB-ARBA"/>
</dbReference>
<dbReference type="Gene3D" id="3.40.50.300">
    <property type="entry name" value="P-loop containing nucleotide triphosphate hydrolases"/>
    <property type="match status" value="2"/>
</dbReference>
<evidence type="ECO:0000256" key="2">
    <source>
        <dbReference type="ARBA" id="ARBA00022840"/>
    </source>
</evidence>
<dbReference type="Pfam" id="PF18335">
    <property type="entry name" value="SH3_13"/>
    <property type="match status" value="1"/>
</dbReference>
<protein>
    <recommendedName>
        <fullName evidence="3">AAA+ ATPase domain-containing protein</fullName>
    </recommendedName>
</protein>
<dbReference type="PANTHER" id="PTHR43788:SF6">
    <property type="entry name" value="DNA HELICASE B"/>
    <property type="match status" value="1"/>
</dbReference>
<comment type="caution">
    <text evidence="4">The sequence shown here is derived from an EMBL/GenBank/DDBJ whole genome shotgun (WGS) entry which is preliminary data.</text>
</comment>
<keyword evidence="2" id="KW-0067">ATP-binding</keyword>
<dbReference type="InterPro" id="IPR041451">
    <property type="entry name" value="RecD2_SH13"/>
</dbReference>
<dbReference type="CDD" id="cd17933">
    <property type="entry name" value="DEXSc_RecD-like"/>
    <property type="match status" value="1"/>
</dbReference>
<dbReference type="EMBL" id="LAZR01000277">
    <property type="protein sequence ID" value="KKN77510.1"/>
    <property type="molecule type" value="Genomic_DNA"/>
</dbReference>
<dbReference type="Gene3D" id="1.10.10.2220">
    <property type="match status" value="1"/>
</dbReference>
<organism evidence="4">
    <name type="scientific">marine sediment metagenome</name>
    <dbReference type="NCBI Taxonomy" id="412755"/>
    <lineage>
        <taxon>unclassified sequences</taxon>
        <taxon>metagenomes</taxon>
        <taxon>ecological metagenomes</taxon>
    </lineage>
</organism>
<evidence type="ECO:0000259" key="3">
    <source>
        <dbReference type="SMART" id="SM00382"/>
    </source>
</evidence>
<sequence>MAFRKAVVPVWMSKSSENSNKRYSAYKELDKLYLNTRISWTAKNRILDRWESPEKAVQTIKNDPYSLIEEIYGIGFTIADAIAKNLNIAHTSEKRIQAGIQHVLRDRIQMFGHTCVPVDYLVKDAAFILDLKLDLVEPEIDKLIEGLKIIKDNNMISNHFYHKAEKEIADKLLGILKHTNTLEYQSPDARTLMRDQMEAIYRVIDNNVFILTGAPGTGKTYTIKAIIDMYKGASIAMAAPTGKAAKRMIEQTGQHASTIHRLLGPYFNKMTGGFEFKHNSFNPMEYQIIIIDESSMLSTWLMYKLLDAVEENTKLIFVGDTYQLPPVGAGYILGDMLNSGIIPSVELNIIKRQDPGLIITNCHRIKDGKDIISAKGKDKDFFFIESNSTYDMKEKILEFMDHKIKEKFPEVDILKDVQIVAPLREKTLCSCKSLNEEIQKTLNPNPYITKCRFKVGDKVIQTKNNYEMGIINGDIGYIQSIDMSNKAMVIQFEAPDRMITIDAWKNELQLAYAITCHKFQGSENKIILIPIHKSFGSLIMQRNWIYTAISRAQDVCVLIGQRAEIPKIIDRDYQIQRNTHLERFLREKS</sequence>
<evidence type="ECO:0000256" key="1">
    <source>
        <dbReference type="ARBA" id="ARBA00022741"/>
    </source>
</evidence>
<dbReference type="InterPro" id="IPR003593">
    <property type="entry name" value="AAA+_ATPase"/>
</dbReference>
<feature type="domain" description="AAA+ ATPase" evidence="3">
    <location>
        <begin position="205"/>
        <end position="385"/>
    </location>
</feature>